<dbReference type="PANTHER" id="PTHR43752">
    <property type="entry name" value="BNR/ASP-BOX REPEAT FAMILY PROTEIN"/>
    <property type="match status" value="1"/>
</dbReference>
<dbReference type="PANTHER" id="PTHR43752:SF2">
    <property type="entry name" value="BNR_ASP-BOX REPEAT FAMILY PROTEIN"/>
    <property type="match status" value="1"/>
</dbReference>
<dbReference type="Pfam" id="PF13088">
    <property type="entry name" value="BNR_2"/>
    <property type="match status" value="1"/>
</dbReference>
<dbReference type="InterPro" id="IPR011040">
    <property type="entry name" value="Sialidase"/>
</dbReference>
<dbReference type="KEGG" id="bgoe:IFJ75_08780"/>
<dbReference type="AlphaFoldDB" id="A0A975GXI7"/>
<evidence type="ECO:0000313" key="2">
    <source>
        <dbReference type="EMBL" id="QTC92919.1"/>
    </source>
</evidence>
<dbReference type="EMBL" id="CP062222">
    <property type="protein sequence ID" value="QTC92919.1"/>
    <property type="molecule type" value="Genomic_DNA"/>
</dbReference>
<dbReference type="Proteomes" id="UP000663918">
    <property type="component" value="Chromosome"/>
</dbReference>
<dbReference type="CDD" id="cd15482">
    <property type="entry name" value="Sialidase_non-viral"/>
    <property type="match status" value="1"/>
</dbReference>
<dbReference type="InterPro" id="IPR036278">
    <property type="entry name" value="Sialidase_sf"/>
</dbReference>
<dbReference type="RefSeq" id="WP_225897058.1">
    <property type="nucleotide sequence ID" value="NZ_CP062222.1"/>
</dbReference>
<dbReference type="SUPFAM" id="SSF50939">
    <property type="entry name" value="Sialidases"/>
    <property type="match status" value="1"/>
</dbReference>
<evidence type="ECO:0000313" key="3">
    <source>
        <dbReference type="Proteomes" id="UP000663918"/>
    </source>
</evidence>
<evidence type="ECO:0000259" key="1">
    <source>
        <dbReference type="Pfam" id="PF13088"/>
    </source>
</evidence>
<proteinExistence type="predicted"/>
<protein>
    <submittedName>
        <fullName evidence="2">Exo-alpha-sialidase</fullName>
    </submittedName>
</protein>
<sequence length="392" mass="42391">MIAGLLAAVMLLTAAADDRPAPYMIAPGLFDASKPDLGLTPAPGTETFTVFRPEEGTDHFSNGVSLIGFRGRLYAQWQSSPRDEDSPDTRVMFASSADGERWTAPVELAPPGEGGRMVSSGGWSTDGQTLVAYLNVWPNGFQSGDGGQTEYLSSGDGQSWSAPRSVLAADGTPIDGVIEQDPHRFGDRIIGAFHMRPGMIATPAFTDDPLGVSGWTLGRMTHLERAPTPAGAPIHESRLSREIEPSLFQASDCAVMVFRDEDLSFRQLASESCDRGVSWSTPGVTAMPDSRAKQSAGNLPDGTAFLVNAPNSDRLRIPLAVTVSRDGRTFDRSFLLRGQGDLQPLRYEGQYKRPGYHYPKSTVWNGFLWVGYAANKEDVQVTRIPMNALSGY</sequence>
<feature type="domain" description="Sialidase" evidence="1">
    <location>
        <begin position="71"/>
        <end position="366"/>
    </location>
</feature>
<keyword evidence="3" id="KW-1185">Reference proteome</keyword>
<accession>A0A975GXI7</accession>
<gene>
    <name evidence="2" type="ORF">IFJ75_08780</name>
</gene>
<dbReference type="Gene3D" id="2.120.10.10">
    <property type="match status" value="1"/>
</dbReference>
<name>A0A975GXI7_9CAUL</name>
<organism evidence="2 3">
    <name type="scientific">Brevundimonas goettingensis</name>
    <dbReference type="NCBI Taxonomy" id="2774190"/>
    <lineage>
        <taxon>Bacteria</taxon>
        <taxon>Pseudomonadati</taxon>
        <taxon>Pseudomonadota</taxon>
        <taxon>Alphaproteobacteria</taxon>
        <taxon>Caulobacterales</taxon>
        <taxon>Caulobacteraceae</taxon>
        <taxon>Brevundimonas</taxon>
    </lineage>
</organism>
<reference evidence="2" key="1">
    <citation type="submission" date="2020-09" db="EMBL/GenBank/DDBJ databases">
        <title>Brevundimonas sp. LVF2 isolated from a puddle in Goettingen, Germany.</title>
        <authorList>
            <person name="Friedrich I."/>
            <person name="Klassen A."/>
            <person name="Hannes N."/>
            <person name="Schneider D."/>
            <person name="Hertel R."/>
            <person name="Daniel R."/>
        </authorList>
    </citation>
    <scope>NUCLEOTIDE SEQUENCE</scope>
    <source>
        <strain evidence="2">LVF2</strain>
    </source>
</reference>